<dbReference type="Pfam" id="PF07992">
    <property type="entry name" value="Pyr_redox_2"/>
    <property type="match status" value="1"/>
</dbReference>
<evidence type="ECO:0000313" key="3">
    <source>
        <dbReference type="Proteomes" id="UP000675781"/>
    </source>
</evidence>
<dbReference type="GO" id="GO:0016491">
    <property type="term" value="F:oxidoreductase activity"/>
    <property type="evidence" value="ECO:0007669"/>
    <property type="project" value="InterPro"/>
</dbReference>
<dbReference type="InterPro" id="IPR036188">
    <property type="entry name" value="FAD/NAD-bd_sf"/>
</dbReference>
<protein>
    <submittedName>
        <fullName evidence="2">FAD-dependent oxidoreductase</fullName>
    </submittedName>
</protein>
<evidence type="ECO:0000259" key="1">
    <source>
        <dbReference type="Pfam" id="PF07992"/>
    </source>
</evidence>
<reference evidence="2" key="1">
    <citation type="submission" date="2021-04" db="EMBL/GenBank/DDBJ databases">
        <title>Genome based classification of Actinospica acidithermotolerans sp. nov., an actinobacterium isolated from an Indonesian hot spring.</title>
        <authorList>
            <person name="Kusuma A.B."/>
            <person name="Putra K.E."/>
            <person name="Nafisah S."/>
            <person name="Loh J."/>
            <person name="Nouioui I."/>
            <person name="Goodfellow M."/>
        </authorList>
    </citation>
    <scope>NUCLEOTIDE SEQUENCE</scope>
    <source>
        <strain evidence="2">CSCA 57</strain>
    </source>
</reference>
<name>A0A941EVF2_9ACTN</name>
<dbReference type="SUPFAM" id="SSF51905">
    <property type="entry name" value="FAD/NAD(P)-binding domain"/>
    <property type="match status" value="1"/>
</dbReference>
<dbReference type="Gene3D" id="3.50.50.60">
    <property type="entry name" value="FAD/NAD(P)-binding domain"/>
    <property type="match status" value="2"/>
</dbReference>
<evidence type="ECO:0000313" key="2">
    <source>
        <dbReference type="EMBL" id="MBR7838877.1"/>
    </source>
</evidence>
<proteinExistence type="predicted"/>
<keyword evidence="3" id="KW-1185">Reference proteome</keyword>
<comment type="caution">
    <text evidence="2">The sequence shown here is derived from an EMBL/GenBank/DDBJ whole genome shotgun (WGS) entry which is preliminary data.</text>
</comment>
<dbReference type="Proteomes" id="UP000675781">
    <property type="component" value="Unassembled WGS sequence"/>
</dbReference>
<sequence>MARLEERGGAIRVVLAEGAVLEAELVVTAVGDVPNTRWLADTGLTRDGVLEVDARGRVREDIAAAGDLLPVEGPPEYVDGAPGAPSLLRWTRTDGSAAAAALNYRIPVPRLRRLCRPGA</sequence>
<gene>
    <name evidence="2" type="ORF">KDL01_36760</name>
</gene>
<accession>A0A941EVF2</accession>
<feature type="domain" description="FAD/NAD(P)-binding" evidence="1">
    <location>
        <begin position="5"/>
        <end position="72"/>
    </location>
</feature>
<dbReference type="AlphaFoldDB" id="A0A941EVF2"/>
<dbReference type="EMBL" id="JAGSOG010000342">
    <property type="protein sequence ID" value="MBR7838877.1"/>
    <property type="molecule type" value="Genomic_DNA"/>
</dbReference>
<dbReference type="InterPro" id="IPR023753">
    <property type="entry name" value="FAD/NAD-binding_dom"/>
</dbReference>
<organism evidence="2 3">
    <name type="scientific">Actinospica durhamensis</name>
    <dbReference type="NCBI Taxonomy" id="1508375"/>
    <lineage>
        <taxon>Bacteria</taxon>
        <taxon>Bacillati</taxon>
        <taxon>Actinomycetota</taxon>
        <taxon>Actinomycetes</taxon>
        <taxon>Catenulisporales</taxon>
        <taxon>Actinospicaceae</taxon>
        <taxon>Actinospica</taxon>
    </lineage>
</organism>